<dbReference type="EMBL" id="FNPE01000031">
    <property type="protein sequence ID" value="SDZ52296.1"/>
    <property type="molecule type" value="Genomic_DNA"/>
</dbReference>
<dbReference type="CDD" id="cd02968">
    <property type="entry name" value="SCO"/>
    <property type="match status" value="1"/>
</dbReference>
<dbReference type="InterPro" id="IPR013766">
    <property type="entry name" value="Thioredoxin_domain"/>
</dbReference>
<keyword evidence="3" id="KW-0479">Metal-binding</keyword>
<dbReference type="FunFam" id="3.40.30.10:FF:000013">
    <property type="entry name" value="Blast:Protein SCO1 homolog, mitochondrial"/>
    <property type="match status" value="1"/>
</dbReference>
<dbReference type="RefSeq" id="WP_074923668.1">
    <property type="nucleotide sequence ID" value="NZ_CP141274.1"/>
</dbReference>
<accession>A0A1H3TQ23</accession>
<dbReference type="Proteomes" id="UP000183417">
    <property type="component" value="Unassembled WGS sequence"/>
</dbReference>
<gene>
    <name evidence="6" type="ORF">SAMN05421547_13157</name>
</gene>
<organism evidence="6 7">
    <name type="scientific">Delftia lacustris</name>
    <dbReference type="NCBI Taxonomy" id="558537"/>
    <lineage>
        <taxon>Bacteria</taxon>
        <taxon>Pseudomonadati</taxon>
        <taxon>Pseudomonadota</taxon>
        <taxon>Betaproteobacteria</taxon>
        <taxon>Burkholderiales</taxon>
        <taxon>Comamonadaceae</taxon>
        <taxon>Delftia</taxon>
    </lineage>
</organism>
<dbReference type="AlphaFoldDB" id="A0A1H3TQ23"/>
<keyword evidence="4" id="KW-1015">Disulfide bond</keyword>
<feature type="disulfide bond" description="Redox-active" evidence="4">
    <location>
        <begin position="97"/>
        <end position="101"/>
    </location>
</feature>
<dbReference type="SUPFAM" id="SSF52833">
    <property type="entry name" value="Thioredoxin-like"/>
    <property type="match status" value="1"/>
</dbReference>
<sequence length="221" mass="24022">MFRSDCHAAPQRAADFSSTRPSVASVALSRRACLGGGLAALALLAGCKPAAVPFKGIDLTGAQYGRDFRLRDADGRERTLADFKGQALMVFFGFTQCPDVCPTTLTRALEIRQLLGPDGQRLAVAFITIDPERDTPEVLKAYVGAFDPGFVALRGDEAQTAEVAREFKVFYKKVPTGASYTMDHSAITYVFDPEGRLRVAFRHEQDAQDCAADLRQILQAA</sequence>
<evidence type="ECO:0000256" key="1">
    <source>
        <dbReference type="ARBA" id="ARBA00010996"/>
    </source>
</evidence>
<reference evidence="6 7" key="1">
    <citation type="submission" date="2016-10" db="EMBL/GenBank/DDBJ databases">
        <authorList>
            <person name="de Groot N.N."/>
        </authorList>
    </citation>
    <scope>NUCLEOTIDE SEQUENCE [LARGE SCALE GENOMIC DNA]</scope>
    <source>
        <strain evidence="6 7">LMG 24775</strain>
    </source>
</reference>
<evidence type="ECO:0000313" key="6">
    <source>
        <dbReference type="EMBL" id="SDZ52296.1"/>
    </source>
</evidence>
<name>A0A1H3TQ23_9BURK</name>
<evidence type="ECO:0000256" key="3">
    <source>
        <dbReference type="PIRSR" id="PIRSR603782-1"/>
    </source>
</evidence>
<evidence type="ECO:0000313" key="7">
    <source>
        <dbReference type="Proteomes" id="UP000183417"/>
    </source>
</evidence>
<dbReference type="PANTHER" id="PTHR12151:SF25">
    <property type="entry name" value="LINALOOL DEHYDRATASE_ISOMERASE DOMAIN-CONTAINING PROTEIN"/>
    <property type="match status" value="1"/>
</dbReference>
<evidence type="ECO:0000256" key="2">
    <source>
        <dbReference type="ARBA" id="ARBA00023008"/>
    </source>
</evidence>
<feature type="binding site" evidence="3">
    <location>
        <position position="184"/>
    </location>
    <ligand>
        <name>Cu cation</name>
        <dbReference type="ChEBI" id="CHEBI:23378"/>
    </ligand>
</feature>
<feature type="binding site" evidence="3">
    <location>
        <position position="97"/>
    </location>
    <ligand>
        <name>Cu cation</name>
        <dbReference type="ChEBI" id="CHEBI:23378"/>
    </ligand>
</feature>
<evidence type="ECO:0000259" key="5">
    <source>
        <dbReference type="PROSITE" id="PS51352"/>
    </source>
</evidence>
<dbReference type="InterPro" id="IPR036249">
    <property type="entry name" value="Thioredoxin-like_sf"/>
</dbReference>
<comment type="similarity">
    <text evidence="1">Belongs to the SCO1/2 family.</text>
</comment>
<dbReference type="Pfam" id="PF02630">
    <property type="entry name" value="SCO1-SenC"/>
    <property type="match status" value="1"/>
</dbReference>
<evidence type="ECO:0000256" key="4">
    <source>
        <dbReference type="PIRSR" id="PIRSR603782-2"/>
    </source>
</evidence>
<dbReference type="Gene3D" id="3.40.30.10">
    <property type="entry name" value="Glutaredoxin"/>
    <property type="match status" value="1"/>
</dbReference>
<proteinExistence type="inferred from homology"/>
<protein>
    <submittedName>
        <fullName evidence="6">Protein SCO1/2</fullName>
    </submittedName>
</protein>
<keyword evidence="2 3" id="KW-0186">Copper</keyword>
<dbReference type="PANTHER" id="PTHR12151">
    <property type="entry name" value="ELECTRON TRANSPORT PROTIN SCO1/SENC FAMILY MEMBER"/>
    <property type="match status" value="1"/>
</dbReference>
<feature type="domain" description="Thioredoxin" evidence="5">
    <location>
        <begin position="59"/>
        <end position="221"/>
    </location>
</feature>
<dbReference type="PROSITE" id="PS51352">
    <property type="entry name" value="THIOREDOXIN_2"/>
    <property type="match status" value="1"/>
</dbReference>
<feature type="binding site" evidence="3">
    <location>
        <position position="101"/>
    </location>
    <ligand>
        <name>Cu cation</name>
        <dbReference type="ChEBI" id="CHEBI:23378"/>
    </ligand>
</feature>
<dbReference type="InterPro" id="IPR003782">
    <property type="entry name" value="SCO1/SenC"/>
</dbReference>
<dbReference type="GeneID" id="94694396"/>
<dbReference type="GO" id="GO:0046872">
    <property type="term" value="F:metal ion binding"/>
    <property type="evidence" value="ECO:0007669"/>
    <property type="project" value="UniProtKB-KW"/>
</dbReference>